<dbReference type="OrthoDB" id="3687914at2759"/>
<keyword evidence="2" id="KW-1185">Reference proteome</keyword>
<dbReference type="Gene3D" id="3.30.420.10">
    <property type="entry name" value="Ribonuclease H-like superfamily/Ribonuclease H"/>
    <property type="match status" value="1"/>
</dbReference>
<dbReference type="STRING" id="1336337.A0A3N4K5V0"/>
<proteinExistence type="predicted"/>
<gene>
    <name evidence="1" type="ORF">L873DRAFT_1785067</name>
</gene>
<accession>A0A3N4K5V0</accession>
<dbReference type="EMBL" id="ML120351">
    <property type="protein sequence ID" value="RPB05906.1"/>
    <property type="molecule type" value="Genomic_DNA"/>
</dbReference>
<evidence type="ECO:0000313" key="2">
    <source>
        <dbReference type="Proteomes" id="UP000276215"/>
    </source>
</evidence>
<dbReference type="AlphaFoldDB" id="A0A3N4K5V0"/>
<dbReference type="Proteomes" id="UP000276215">
    <property type="component" value="Unassembled WGS sequence"/>
</dbReference>
<name>A0A3N4K5V0_9PEZI</name>
<dbReference type="GO" id="GO:0003676">
    <property type="term" value="F:nucleic acid binding"/>
    <property type="evidence" value="ECO:0007669"/>
    <property type="project" value="InterPro"/>
</dbReference>
<organism evidence="1 2">
    <name type="scientific">Choiromyces venosus 120613-1</name>
    <dbReference type="NCBI Taxonomy" id="1336337"/>
    <lineage>
        <taxon>Eukaryota</taxon>
        <taxon>Fungi</taxon>
        <taxon>Dikarya</taxon>
        <taxon>Ascomycota</taxon>
        <taxon>Pezizomycotina</taxon>
        <taxon>Pezizomycetes</taxon>
        <taxon>Pezizales</taxon>
        <taxon>Tuberaceae</taxon>
        <taxon>Choiromyces</taxon>
    </lineage>
</organism>
<evidence type="ECO:0000313" key="1">
    <source>
        <dbReference type="EMBL" id="RPB05906.1"/>
    </source>
</evidence>
<sequence length="156" mass="18411">MYGYKGSELPYYLYPTPYESLKQKSDAITQLHHEWDQEWAEVAIYNLTPQGILNGKPLPELKERGKNQKGGIDWFIYRERIQIPLLYPFALTAQVQRPETVIMEDNAPAHIHHYHNLLREQLSLEKIEWPANSLDLNPIETIWCEIKDRIKERLGI</sequence>
<protein>
    <recommendedName>
        <fullName evidence="3">Tc1-like transposase DDE domain-containing protein</fullName>
    </recommendedName>
</protein>
<evidence type="ECO:0008006" key="3">
    <source>
        <dbReference type="Google" id="ProtNLM"/>
    </source>
</evidence>
<reference evidence="1 2" key="1">
    <citation type="journal article" date="2018" name="Nat. Ecol. Evol.">
        <title>Pezizomycetes genomes reveal the molecular basis of ectomycorrhizal truffle lifestyle.</title>
        <authorList>
            <person name="Murat C."/>
            <person name="Payen T."/>
            <person name="Noel B."/>
            <person name="Kuo A."/>
            <person name="Morin E."/>
            <person name="Chen J."/>
            <person name="Kohler A."/>
            <person name="Krizsan K."/>
            <person name="Balestrini R."/>
            <person name="Da Silva C."/>
            <person name="Montanini B."/>
            <person name="Hainaut M."/>
            <person name="Levati E."/>
            <person name="Barry K.W."/>
            <person name="Belfiori B."/>
            <person name="Cichocki N."/>
            <person name="Clum A."/>
            <person name="Dockter R.B."/>
            <person name="Fauchery L."/>
            <person name="Guy J."/>
            <person name="Iotti M."/>
            <person name="Le Tacon F."/>
            <person name="Lindquist E.A."/>
            <person name="Lipzen A."/>
            <person name="Malagnac F."/>
            <person name="Mello A."/>
            <person name="Molinier V."/>
            <person name="Miyauchi S."/>
            <person name="Poulain J."/>
            <person name="Riccioni C."/>
            <person name="Rubini A."/>
            <person name="Sitrit Y."/>
            <person name="Splivallo R."/>
            <person name="Traeger S."/>
            <person name="Wang M."/>
            <person name="Zifcakova L."/>
            <person name="Wipf D."/>
            <person name="Zambonelli A."/>
            <person name="Paolocci F."/>
            <person name="Nowrousian M."/>
            <person name="Ottonello S."/>
            <person name="Baldrian P."/>
            <person name="Spatafora J.W."/>
            <person name="Henrissat B."/>
            <person name="Nagy L.G."/>
            <person name="Aury J.M."/>
            <person name="Wincker P."/>
            <person name="Grigoriev I.V."/>
            <person name="Bonfante P."/>
            <person name="Martin F.M."/>
        </authorList>
    </citation>
    <scope>NUCLEOTIDE SEQUENCE [LARGE SCALE GENOMIC DNA]</scope>
    <source>
        <strain evidence="1 2">120613-1</strain>
    </source>
</reference>
<dbReference type="InterPro" id="IPR036397">
    <property type="entry name" value="RNaseH_sf"/>
</dbReference>